<comment type="caution">
    <text evidence="2">The sequence shown here is derived from an EMBL/GenBank/DDBJ whole genome shotgun (WGS) entry which is preliminary data.</text>
</comment>
<dbReference type="Pfam" id="PF00753">
    <property type="entry name" value="Lactamase_B"/>
    <property type="match status" value="1"/>
</dbReference>
<dbReference type="AlphaFoldDB" id="A0A9D1N2P4"/>
<dbReference type="PANTHER" id="PTHR30619">
    <property type="entry name" value="DNA INTERNALIZATION/COMPETENCE PROTEIN COMEC/REC2"/>
    <property type="match status" value="1"/>
</dbReference>
<reference evidence="2" key="2">
    <citation type="journal article" date="2021" name="PeerJ">
        <title>Extensive microbial diversity within the chicken gut microbiome revealed by metagenomics and culture.</title>
        <authorList>
            <person name="Gilroy R."/>
            <person name="Ravi A."/>
            <person name="Getino M."/>
            <person name="Pursley I."/>
            <person name="Horton D.L."/>
            <person name="Alikhan N.F."/>
            <person name="Baker D."/>
            <person name="Gharbi K."/>
            <person name="Hall N."/>
            <person name="Watson M."/>
            <person name="Adriaenssens E.M."/>
            <person name="Foster-Nyarko E."/>
            <person name="Jarju S."/>
            <person name="Secka A."/>
            <person name="Antonio M."/>
            <person name="Oren A."/>
            <person name="Chaudhuri R.R."/>
            <person name="La Ragione R."/>
            <person name="Hildebrand F."/>
            <person name="Pallen M.J."/>
        </authorList>
    </citation>
    <scope>NUCLEOTIDE SEQUENCE</scope>
    <source>
        <strain evidence="2">ChiGjej2B2-16831</strain>
    </source>
</reference>
<evidence type="ECO:0000259" key="1">
    <source>
        <dbReference type="Pfam" id="PF00753"/>
    </source>
</evidence>
<dbReference type="SUPFAM" id="SSF56281">
    <property type="entry name" value="Metallo-hydrolase/oxidoreductase"/>
    <property type="match status" value="1"/>
</dbReference>
<feature type="domain" description="Metallo-beta-lactamase" evidence="1">
    <location>
        <begin position="29"/>
        <end position="108"/>
    </location>
</feature>
<protein>
    <submittedName>
        <fullName evidence="2">MBL fold metallo-hydrolase</fullName>
    </submittedName>
</protein>
<proteinExistence type="predicted"/>
<dbReference type="Gene3D" id="3.60.15.10">
    <property type="entry name" value="Ribonuclease Z/Hydroxyacylglutathione hydrolase-like"/>
    <property type="match status" value="1"/>
</dbReference>
<dbReference type="Proteomes" id="UP000824128">
    <property type="component" value="Unassembled WGS sequence"/>
</dbReference>
<organism evidence="2 3">
    <name type="scientific">Candidatus Aphodomorpha intestinavium</name>
    <dbReference type="NCBI Taxonomy" id="2840672"/>
    <lineage>
        <taxon>Bacteria</taxon>
        <taxon>Bacillati</taxon>
        <taxon>Bacillota</taxon>
        <taxon>Clostridia</taxon>
        <taxon>Eubacteriales</taxon>
        <taxon>Candidatus Aphodomorpha</taxon>
    </lineage>
</organism>
<dbReference type="PANTHER" id="PTHR30619:SF1">
    <property type="entry name" value="RECOMBINATION PROTEIN 2"/>
    <property type="match status" value="1"/>
</dbReference>
<reference evidence="2" key="1">
    <citation type="submission" date="2020-10" db="EMBL/GenBank/DDBJ databases">
        <authorList>
            <person name="Gilroy R."/>
        </authorList>
    </citation>
    <scope>NUCLEOTIDE SEQUENCE</scope>
    <source>
        <strain evidence="2">ChiGjej2B2-16831</strain>
    </source>
</reference>
<evidence type="ECO:0000313" key="2">
    <source>
        <dbReference type="EMBL" id="HIU93634.1"/>
    </source>
</evidence>
<dbReference type="InterPro" id="IPR001279">
    <property type="entry name" value="Metallo-B-lactamas"/>
</dbReference>
<dbReference type="InterPro" id="IPR052159">
    <property type="entry name" value="Competence_DNA_uptake"/>
</dbReference>
<gene>
    <name evidence="2" type="ORF">IAD24_00605</name>
</gene>
<name>A0A9D1N2P4_9FIRM</name>
<dbReference type="EMBL" id="DVNZ01000019">
    <property type="protein sequence ID" value="HIU93634.1"/>
    <property type="molecule type" value="Genomic_DNA"/>
</dbReference>
<evidence type="ECO:0000313" key="3">
    <source>
        <dbReference type="Proteomes" id="UP000824128"/>
    </source>
</evidence>
<sequence>MLRIDFINVGDGDAVLVRLRRPGRPNPEEEYVLLVDCGRPEVESVPGSRRTSAEAYLRRCGVDHIDLLLLTHLHFDHIGGALSLLAHFPVRALMTGYYPPPGAGRPAAPAGAEKTVVGLYGALAMLYDIVALARERGTACLSVPPTPVLVAAGLELAIRRPLPLLALREQVLMDRIYGGWDCTDAELFEASKGRNCTSLITRLGYAGASVLLTGDAYAPCWEKAGEPPCDVLKLPHHGDGKSMTEPLLKSLSPRYAVISCQSDPPPHKQRPQEDVVAMLLRHVPHVLCTENRAMPQLAAVSHDAVRFVIDPQGRLRCLEVPEGGASGRR</sequence>
<dbReference type="InterPro" id="IPR036866">
    <property type="entry name" value="RibonucZ/Hydroxyglut_hydro"/>
</dbReference>
<accession>A0A9D1N2P4</accession>